<keyword evidence="2" id="KW-0393">Immunoglobulin domain</keyword>
<reference evidence="5 6" key="1">
    <citation type="submission" date="2018-11" db="EMBL/GenBank/DDBJ databases">
        <authorList>
            <consortium name="Pathogen Informatics"/>
        </authorList>
    </citation>
    <scope>NUCLEOTIDE SEQUENCE [LARGE SCALE GENOMIC DNA]</scope>
</reference>
<dbReference type="Pfam" id="PF07679">
    <property type="entry name" value="I-set"/>
    <property type="match status" value="1"/>
</dbReference>
<dbReference type="PANTHER" id="PTHR47633">
    <property type="entry name" value="IMMUNOGLOBULIN"/>
    <property type="match status" value="1"/>
</dbReference>
<dbReference type="Gene3D" id="2.60.40.10">
    <property type="entry name" value="Immunoglobulins"/>
    <property type="match status" value="1"/>
</dbReference>
<evidence type="ECO:0000313" key="5">
    <source>
        <dbReference type="EMBL" id="VDN35177.1"/>
    </source>
</evidence>
<dbReference type="PANTHER" id="PTHR47633:SF8">
    <property type="entry name" value="SPEG NEIGHBOR PROTEIN"/>
    <property type="match status" value="1"/>
</dbReference>
<evidence type="ECO:0000256" key="3">
    <source>
        <dbReference type="SAM" id="MobiDB-lite"/>
    </source>
</evidence>
<dbReference type="EMBL" id="UYRV01126266">
    <property type="protein sequence ID" value="VDN35177.1"/>
    <property type="molecule type" value="Genomic_DNA"/>
</dbReference>
<evidence type="ECO:0000256" key="1">
    <source>
        <dbReference type="ARBA" id="ARBA00006692"/>
    </source>
</evidence>
<dbReference type="InterPro" id="IPR036179">
    <property type="entry name" value="Ig-like_dom_sf"/>
</dbReference>
<dbReference type="OrthoDB" id="2152335at2759"/>
<evidence type="ECO:0000313" key="6">
    <source>
        <dbReference type="Proteomes" id="UP000271889"/>
    </source>
</evidence>
<dbReference type="Proteomes" id="UP000271889">
    <property type="component" value="Unassembled WGS sequence"/>
</dbReference>
<dbReference type="SMART" id="SM00408">
    <property type="entry name" value="IGc2"/>
    <property type="match status" value="1"/>
</dbReference>
<proteinExistence type="inferred from homology"/>
<dbReference type="InterPro" id="IPR007110">
    <property type="entry name" value="Ig-like_dom"/>
</dbReference>
<comment type="similarity">
    <text evidence="1">Belongs to the protein kinase superfamily. CAMK Ser/Thr protein kinase family.</text>
</comment>
<gene>
    <name evidence="5" type="ORF">CGOC_LOCUS12856</name>
</gene>
<dbReference type="InterPro" id="IPR003598">
    <property type="entry name" value="Ig_sub2"/>
</dbReference>
<keyword evidence="6" id="KW-1185">Reference proteome</keyword>
<feature type="region of interest" description="Disordered" evidence="3">
    <location>
        <begin position="246"/>
        <end position="268"/>
    </location>
</feature>
<dbReference type="InterPro" id="IPR013098">
    <property type="entry name" value="Ig_I-set"/>
</dbReference>
<sequence>PISKTSLILYDFQVAELKADCVLRGQQGTYQCVASNEHDLTDERAGPPRFLRCLGDIWMPLGEEVVLQVEVAGYPAPDLIWYHQDKRVVEGKNVKINYTSETVCELRISDVTLRDLGSYAVEASNVHGLVKTTCFLNAGEPRHAEPPQFQQIEAPEIAVQPKVAFHDSVKKSASTMRMEMRKKGAPPNFIQGLEDMELQAGDSAAVAGKLSRKHRHRHGVDLRKTLKSSKLDARSLAAAIMADMQANGNGDTPRHSIDESKHDGGEFEESFRHIGTVMMKV</sequence>
<dbReference type="SUPFAM" id="SSF48726">
    <property type="entry name" value="Immunoglobulin"/>
    <property type="match status" value="1"/>
</dbReference>
<accession>A0A3P7NLC8</accession>
<dbReference type="PROSITE" id="PS50835">
    <property type="entry name" value="IG_LIKE"/>
    <property type="match status" value="1"/>
</dbReference>
<dbReference type="AlphaFoldDB" id="A0A3P7NLC8"/>
<dbReference type="GO" id="GO:0004672">
    <property type="term" value="F:protein kinase activity"/>
    <property type="evidence" value="ECO:0007669"/>
    <property type="project" value="TreeGrafter"/>
</dbReference>
<feature type="non-terminal residue" evidence="5">
    <location>
        <position position="1"/>
    </location>
</feature>
<organism evidence="5 6">
    <name type="scientific">Cylicostephanus goldi</name>
    <name type="common">Nematode worm</name>
    <dbReference type="NCBI Taxonomy" id="71465"/>
    <lineage>
        <taxon>Eukaryota</taxon>
        <taxon>Metazoa</taxon>
        <taxon>Ecdysozoa</taxon>
        <taxon>Nematoda</taxon>
        <taxon>Chromadorea</taxon>
        <taxon>Rhabditida</taxon>
        <taxon>Rhabditina</taxon>
        <taxon>Rhabditomorpha</taxon>
        <taxon>Strongyloidea</taxon>
        <taxon>Strongylidae</taxon>
        <taxon>Cylicostephanus</taxon>
    </lineage>
</organism>
<protein>
    <recommendedName>
        <fullName evidence="4">Ig-like domain-containing protein</fullName>
    </recommendedName>
</protein>
<feature type="compositionally biased region" description="Basic and acidic residues" evidence="3">
    <location>
        <begin position="252"/>
        <end position="268"/>
    </location>
</feature>
<feature type="domain" description="Ig-like" evidence="4">
    <location>
        <begin position="48"/>
        <end position="137"/>
    </location>
</feature>
<evidence type="ECO:0000256" key="2">
    <source>
        <dbReference type="ARBA" id="ARBA00023319"/>
    </source>
</evidence>
<dbReference type="InterPro" id="IPR013783">
    <property type="entry name" value="Ig-like_fold"/>
</dbReference>
<dbReference type="FunFam" id="2.60.40.10:FF:000080">
    <property type="entry name" value="Myosin light chain kinase, smooth muscle"/>
    <property type="match status" value="1"/>
</dbReference>
<evidence type="ECO:0000259" key="4">
    <source>
        <dbReference type="PROSITE" id="PS50835"/>
    </source>
</evidence>
<name>A0A3P7NLC8_CYLGO</name>